<dbReference type="PANTHER" id="PTHR47969">
    <property type="entry name" value="CHROMOSOME-ASSOCIATED KINESIN KIF4A-RELATED"/>
    <property type="match status" value="1"/>
</dbReference>
<dbReference type="GO" id="GO:0005524">
    <property type="term" value="F:ATP binding"/>
    <property type="evidence" value="ECO:0007669"/>
    <property type="project" value="UniProtKB-KW"/>
</dbReference>
<reference evidence="9" key="2">
    <citation type="submission" date="2019-06" db="EMBL/GenBank/DDBJ databases">
        <title>Genomics analysis of Aphanomyces spp. identifies a new class of oomycete effector associated with host adaptation.</title>
        <authorList>
            <person name="Gaulin E."/>
        </authorList>
    </citation>
    <scope>NUCLEOTIDE SEQUENCE</scope>
    <source>
        <strain evidence="9">CBS 578.67</strain>
    </source>
</reference>
<dbReference type="InterPro" id="IPR001752">
    <property type="entry name" value="Kinesin_motor_dom"/>
</dbReference>
<dbReference type="AlphaFoldDB" id="A0A485KKC0"/>
<dbReference type="Gene3D" id="3.40.850.10">
    <property type="entry name" value="Kinesin motor domain"/>
    <property type="match status" value="1"/>
</dbReference>
<dbReference type="OrthoDB" id="2113965at2759"/>
<dbReference type="GO" id="GO:0008017">
    <property type="term" value="F:microtubule binding"/>
    <property type="evidence" value="ECO:0007669"/>
    <property type="project" value="InterPro"/>
</dbReference>
<dbReference type="Pfam" id="PF14739">
    <property type="entry name" value="DUF4472"/>
    <property type="match status" value="1"/>
</dbReference>
<evidence type="ECO:0000256" key="4">
    <source>
        <dbReference type="ARBA" id="ARBA00022840"/>
    </source>
</evidence>
<dbReference type="InterPro" id="IPR027417">
    <property type="entry name" value="P-loop_NTPase"/>
</dbReference>
<dbReference type="SMART" id="SM00129">
    <property type="entry name" value="KISc"/>
    <property type="match status" value="1"/>
</dbReference>
<dbReference type="SUPFAM" id="SSF52540">
    <property type="entry name" value="P-loop containing nucleoside triphosphate hydrolases"/>
    <property type="match status" value="1"/>
</dbReference>
<evidence type="ECO:0000256" key="1">
    <source>
        <dbReference type="ARBA" id="ARBA00004496"/>
    </source>
</evidence>
<evidence type="ECO:0000313" key="11">
    <source>
        <dbReference type="Proteomes" id="UP000332933"/>
    </source>
</evidence>
<dbReference type="GO" id="GO:0003777">
    <property type="term" value="F:microtubule motor activity"/>
    <property type="evidence" value="ECO:0007669"/>
    <property type="project" value="InterPro"/>
</dbReference>
<proteinExistence type="inferred from homology"/>
<dbReference type="EMBL" id="CAADRA010005123">
    <property type="protein sequence ID" value="VFT85286.1"/>
    <property type="molecule type" value="Genomic_DNA"/>
</dbReference>
<dbReference type="GO" id="GO:0005875">
    <property type="term" value="C:microtubule associated complex"/>
    <property type="evidence" value="ECO:0007669"/>
    <property type="project" value="TreeGrafter"/>
</dbReference>
<feature type="coiled-coil region" evidence="7">
    <location>
        <begin position="801"/>
        <end position="932"/>
    </location>
</feature>
<dbReference type="GO" id="GO:0005737">
    <property type="term" value="C:cytoplasm"/>
    <property type="evidence" value="ECO:0007669"/>
    <property type="project" value="UniProtKB-SubCell"/>
</dbReference>
<dbReference type="Pfam" id="PF00225">
    <property type="entry name" value="Kinesin"/>
    <property type="match status" value="1"/>
</dbReference>
<dbReference type="GO" id="GO:0007052">
    <property type="term" value="P:mitotic spindle organization"/>
    <property type="evidence" value="ECO:0007669"/>
    <property type="project" value="TreeGrafter"/>
</dbReference>
<dbReference type="Proteomes" id="UP000332933">
    <property type="component" value="Unassembled WGS sequence"/>
</dbReference>
<dbReference type="EMBL" id="VJMH01005102">
    <property type="protein sequence ID" value="KAF0701103.1"/>
    <property type="molecule type" value="Genomic_DNA"/>
</dbReference>
<dbReference type="PANTHER" id="PTHR47969:SF15">
    <property type="entry name" value="CHROMOSOME-ASSOCIATED KINESIN KIF4A-RELATED"/>
    <property type="match status" value="1"/>
</dbReference>
<evidence type="ECO:0000256" key="7">
    <source>
        <dbReference type="SAM" id="Coils"/>
    </source>
</evidence>
<evidence type="ECO:0000313" key="10">
    <source>
        <dbReference type="EMBL" id="VFT85286.1"/>
    </source>
</evidence>
<evidence type="ECO:0000313" key="9">
    <source>
        <dbReference type="EMBL" id="KAF0701103.1"/>
    </source>
</evidence>
<dbReference type="PROSITE" id="PS50067">
    <property type="entry name" value="KINESIN_MOTOR_2"/>
    <property type="match status" value="1"/>
</dbReference>
<dbReference type="InterPro" id="IPR029329">
    <property type="entry name" value="DUF4472"/>
</dbReference>
<reference evidence="10 11" key="1">
    <citation type="submission" date="2019-03" db="EMBL/GenBank/DDBJ databases">
        <authorList>
            <person name="Gaulin E."/>
            <person name="Dumas B."/>
        </authorList>
    </citation>
    <scope>NUCLEOTIDE SEQUENCE [LARGE SCALE GENOMIC DNA]</scope>
    <source>
        <strain evidence="10">CBS 568.67</strain>
    </source>
</reference>
<dbReference type="GO" id="GO:0007018">
    <property type="term" value="P:microtubule-based movement"/>
    <property type="evidence" value="ECO:0007669"/>
    <property type="project" value="InterPro"/>
</dbReference>
<feature type="domain" description="Kinesin motor" evidence="8">
    <location>
        <begin position="1"/>
        <end position="317"/>
    </location>
</feature>
<keyword evidence="2" id="KW-0963">Cytoplasm</keyword>
<evidence type="ECO:0000256" key="5">
    <source>
        <dbReference type="ARBA" id="ARBA00023054"/>
    </source>
</evidence>
<evidence type="ECO:0000256" key="6">
    <source>
        <dbReference type="PROSITE-ProRule" id="PRU00283"/>
    </source>
</evidence>
<comment type="caution">
    <text evidence="6">Lacks conserved residue(s) required for the propagation of feature annotation.</text>
</comment>
<name>A0A485KKC0_9STRA</name>
<gene>
    <name evidence="10" type="primary">Aste57867_8400</name>
    <name evidence="9" type="ORF">As57867_008368</name>
    <name evidence="10" type="ORF">ASTE57867_8400</name>
</gene>
<dbReference type="GO" id="GO:0051231">
    <property type="term" value="P:spindle elongation"/>
    <property type="evidence" value="ECO:0007669"/>
    <property type="project" value="TreeGrafter"/>
</dbReference>
<feature type="coiled-coil region" evidence="7">
    <location>
        <begin position="444"/>
        <end position="478"/>
    </location>
</feature>
<evidence type="ECO:0000259" key="8">
    <source>
        <dbReference type="PROSITE" id="PS50067"/>
    </source>
</evidence>
<dbReference type="InterPro" id="IPR036961">
    <property type="entry name" value="Kinesin_motor_dom_sf"/>
</dbReference>
<protein>
    <submittedName>
        <fullName evidence="10">Aste57867_8400 protein</fullName>
    </submittedName>
</protein>
<accession>A0A485KKC0</accession>
<evidence type="ECO:0000256" key="2">
    <source>
        <dbReference type="ARBA" id="ARBA00022490"/>
    </source>
</evidence>
<keyword evidence="5 7" id="KW-0175">Coiled coil</keyword>
<comment type="similarity">
    <text evidence="6">Belongs to the TRAFAC class myosin-kinesin ATPase superfamily. Kinesin family.</text>
</comment>
<evidence type="ECO:0000256" key="3">
    <source>
        <dbReference type="ARBA" id="ARBA00022741"/>
    </source>
</evidence>
<keyword evidence="4" id="KW-0067">ATP-binding</keyword>
<organism evidence="10 11">
    <name type="scientific">Aphanomyces stellatus</name>
    <dbReference type="NCBI Taxonomy" id="120398"/>
    <lineage>
        <taxon>Eukaryota</taxon>
        <taxon>Sar</taxon>
        <taxon>Stramenopiles</taxon>
        <taxon>Oomycota</taxon>
        <taxon>Saprolegniomycetes</taxon>
        <taxon>Saprolegniales</taxon>
        <taxon>Verrucalvaceae</taxon>
        <taxon>Aphanomyces</taxon>
    </lineage>
</organism>
<dbReference type="InterPro" id="IPR027640">
    <property type="entry name" value="Kinesin-like_fam"/>
</dbReference>
<keyword evidence="3" id="KW-0547">Nucleotide-binding</keyword>
<comment type="subcellular location">
    <subcellularLocation>
        <location evidence="1">Cytoplasm</location>
    </subcellularLocation>
</comment>
<keyword evidence="11" id="KW-1185">Reference proteome</keyword>
<sequence length="989" mass="110180">MSHIESSAVDIADKRVSISQKGNATPLSADVDHVFQDPDEVEVLEQSIGPLLEACIDGVNACVLCGGSSNTNHAAFFQGEQDTGGVAMSQHGAGLALVVLEHLLALLHEKDARQSNQPSYAYFVRVAFVEFYEESIVDLLSPTQKKVGVTDTRGGGVDFKNVTKLGPITSMDKVKMAVSQGRKRRNIAITAHGPASEFTSAIFRIYVKQVSANGGKVLLSTFDLVDLPPLNRLTKSTPALRLTEAPILNKALYAFEGVCKASDTVSSFPPYDESILTQVLRHAVGGDAMAQALLFLAPNDFDGSKATLHVAALLQKIQNFPLVHTDMIQGIRRRHTAETVYLKTELESLRTSAAGGGGSDAATFPLVEKTHELEGRLLKEGVEKAKLKEHADAMVKNVTEYRAKYQELVESEVKLRKQVMDGEREKLRLSKALVDLQLENGTMLERVEKDKFDLTTKLLNAENDILELQMREEQHEALLKTAQDGAVQSAAEKKELAIEFVALKANFVALNNSFQKESAKSQQLSVELLTLVNQKNKLATQAGELEKFKLDGVERERTLREEIEGAVKREQEFVEKWGVEKARGDKLYEEKVALGFQLKSISLDAEARQLQYEKAAQDIALERHAEVAALKKLSDDELARAQAKQTAQADQLRGFESTVLQLTRQITDLERMLTKRTDEIAQLVETTARQATELDAERNEFRAKLLQLMGEGVPSAEATDERPKEKEALVTELVRSFQAKESETVATIEALKHHSAVLGKRFEALHLFSLRLKRILEDNHVKCDDIPDDMTKWSLEFADGKDAAENVLKTMEAKYESTQQELRLQLEKNIHMAEAYKGMLGDKERNQQALQAQLASATAERDRLREILDKYSQGNANEGVKQMQETLLQQIQDLRNLYNSKQDNGSNLSREVRELQKENAELDAKLLGEEAKGGGADPMKAVEETERRCVELTTKTIMLTEEVSSLKQLLKSTAAKYQRRIEEIEAQYR</sequence>